<keyword evidence="4" id="KW-1133">Transmembrane helix</keyword>
<accession>A0A3R7MFV0</accession>
<name>A0A3R7MFV0_PENVA</name>
<dbReference type="GO" id="GO:0004867">
    <property type="term" value="F:serine-type endopeptidase inhibitor activity"/>
    <property type="evidence" value="ECO:0007669"/>
    <property type="project" value="UniProtKB-KW"/>
</dbReference>
<proteinExistence type="inferred from homology"/>
<dbReference type="SUPFAM" id="SSF56574">
    <property type="entry name" value="Serpins"/>
    <property type="match status" value="1"/>
</dbReference>
<feature type="domain" description="Serpin" evidence="6">
    <location>
        <begin position="43"/>
        <end position="394"/>
    </location>
</feature>
<sequence length="464" mass="51084">MKTTQLLLLPILLTRVSSQCLSEDDALAPPPHPSLSQVAPFSLDLFGKVLPPSGNFLFSPFSVWSALVLAYFGSRGDTKAQMERVLRLPAKEETLALYKALRQIHESSQNYTIDSANRIYVDNTLPLYECVAQVLPEEVKNVDFTQADLAAAEINQFVNTRTRGNIPHLVEPLDVSQARMVFVNAVHFKGFWEHQFSPRNTARERFVVTPGRHSLVDMMARTGMYDFGASEELDADVVELPYRGGAASLVVLLPRDRGTGGELDRMLQRLTPATLASAVGNLAPNKVLLKFPKFKLESSLRKELIEALTRLGLRDLFSPAADLSAFSPAGGLAITNGVHKAVMEVDEEGAEASAGTALVVRAPTRSFVCNRPFLFFIRDKIADNILFVGVFREPQKITMKFSAVFLLMALLVSGTLGFVLPIPLPVPLLKGLDVSLALGDQPIFVPADHGRTLEPAHQFQQHHY</sequence>
<keyword evidence="2" id="KW-0722">Serine protease inhibitor</keyword>
<feature type="transmembrane region" description="Helical" evidence="4">
    <location>
        <begin position="401"/>
        <end position="422"/>
    </location>
</feature>
<evidence type="ECO:0000259" key="6">
    <source>
        <dbReference type="SMART" id="SM00093"/>
    </source>
</evidence>
<reference evidence="7 8" key="1">
    <citation type="submission" date="2018-04" db="EMBL/GenBank/DDBJ databases">
        <authorList>
            <person name="Zhang X."/>
            <person name="Yuan J."/>
            <person name="Li F."/>
            <person name="Xiang J."/>
        </authorList>
    </citation>
    <scope>NUCLEOTIDE SEQUENCE [LARGE SCALE GENOMIC DNA]</scope>
    <source>
        <tissue evidence="7">Muscle</tissue>
    </source>
</reference>
<keyword evidence="5" id="KW-0732">Signal</keyword>
<dbReference type="InterPro" id="IPR036186">
    <property type="entry name" value="Serpin_sf"/>
</dbReference>
<dbReference type="InterPro" id="IPR042185">
    <property type="entry name" value="Serpin_sf_2"/>
</dbReference>
<evidence type="ECO:0000256" key="5">
    <source>
        <dbReference type="SAM" id="SignalP"/>
    </source>
</evidence>
<dbReference type="Gene3D" id="3.30.497.10">
    <property type="entry name" value="Antithrombin, subunit I, domain 2"/>
    <property type="match status" value="1"/>
</dbReference>
<dbReference type="AlphaFoldDB" id="A0A3R7MFV0"/>
<keyword evidence="4" id="KW-0472">Membrane</keyword>
<dbReference type="Gene3D" id="2.30.39.10">
    <property type="entry name" value="Alpha-1-antitrypsin, domain 1"/>
    <property type="match status" value="1"/>
</dbReference>
<keyword evidence="8" id="KW-1185">Reference proteome</keyword>
<comment type="caution">
    <text evidence="7">The sequence shown here is derived from an EMBL/GenBank/DDBJ whole genome shotgun (WGS) entry which is preliminary data.</text>
</comment>
<evidence type="ECO:0000313" key="8">
    <source>
        <dbReference type="Proteomes" id="UP000283509"/>
    </source>
</evidence>
<evidence type="ECO:0000256" key="3">
    <source>
        <dbReference type="RuleBase" id="RU000411"/>
    </source>
</evidence>
<evidence type="ECO:0000256" key="1">
    <source>
        <dbReference type="ARBA" id="ARBA00022690"/>
    </source>
</evidence>
<feature type="signal peptide" evidence="5">
    <location>
        <begin position="1"/>
        <end position="18"/>
    </location>
</feature>
<dbReference type="OrthoDB" id="671595at2759"/>
<organism evidence="7 8">
    <name type="scientific">Penaeus vannamei</name>
    <name type="common">Whiteleg shrimp</name>
    <name type="synonym">Litopenaeus vannamei</name>
    <dbReference type="NCBI Taxonomy" id="6689"/>
    <lineage>
        <taxon>Eukaryota</taxon>
        <taxon>Metazoa</taxon>
        <taxon>Ecdysozoa</taxon>
        <taxon>Arthropoda</taxon>
        <taxon>Crustacea</taxon>
        <taxon>Multicrustacea</taxon>
        <taxon>Malacostraca</taxon>
        <taxon>Eumalacostraca</taxon>
        <taxon>Eucarida</taxon>
        <taxon>Decapoda</taxon>
        <taxon>Dendrobranchiata</taxon>
        <taxon>Penaeoidea</taxon>
        <taxon>Penaeidae</taxon>
        <taxon>Penaeus</taxon>
    </lineage>
</organism>
<comment type="similarity">
    <text evidence="3">Belongs to the serpin family.</text>
</comment>
<dbReference type="PROSITE" id="PS00284">
    <property type="entry name" value="SERPIN"/>
    <property type="match status" value="1"/>
</dbReference>
<evidence type="ECO:0000256" key="2">
    <source>
        <dbReference type="ARBA" id="ARBA00022900"/>
    </source>
</evidence>
<feature type="chain" id="PRO_5018532920" evidence="5">
    <location>
        <begin position="19"/>
        <end position="464"/>
    </location>
</feature>
<dbReference type="SMART" id="SM00093">
    <property type="entry name" value="SERPIN"/>
    <property type="match status" value="1"/>
</dbReference>
<dbReference type="InterPro" id="IPR042178">
    <property type="entry name" value="Serpin_sf_1"/>
</dbReference>
<dbReference type="InterPro" id="IPR023795">
    <property type="entry name" value="Serpin_CS"/>
</dbReference>
<dbReference type="InterPro" id="IPR000215">
    <property type="entry name" value="Serpin_fam"/>
</dbReference>
<feature type="transmembrane region" description="Helical" evidence="4">
    <location>
        <begin position="56"/>
        <end position="74"/>
    </location>
</feature>
<reference evidence="7 8" key="2">
    <citation type="submission" date="2019-01" db="EMBL/GenBank/DDBJ databases">
        <title>The decoding of complex shrimp genome reveals the adaptation for benthos swimmer, frequently molting mechanism and breeding impact on genome.</title>
        <authorList>
            <person name="Sun Y."/>
            <person name="Gao Y."/>
            <person name="Yu Y."/>
        </authorList>
    </citation>
    <scope>NUCLEOTIDE SEQUENCE [LARGE SCALE GENOMIC DNA]</scope>
    <source>
        <tissue evidence="7">Muscle</tissue>
    </source>
</reference>
<protein>
    <submittedName>
        <fullName evidence="7">Putative serine proteinase inhibitor</fullName>
    </submittedName>
</protein>
<dbReference type="PANTHER" id="PTHR11461:SF278">
    <property type="entry name" value="SERINE PROTEASE INHIBITOR 88EA"/>
    <property type="match status" value="1"/>
</dbReference>
<keyword evidence="1" id="KW-0646">Protease inhibitor</keyword>
<keyword evidence="4" id="KW-0812">Transmembrane</keyword>
<dbReference type="InterPro" id="IPR023796">
    <property type="entry name" value="Serpin_dom"/>
</dbReference>
<gene>
    <name evidence="7" type="ORF">C7M84_006231</name>
</gene>
<dbReference type="Proteomes" id="UP000283509">
    <property type="component" value="Unassembled WGS sequence"/>
</dbReference>
<dbReference type="Pfam" id="PF00079">
    <property type="entry name" value="Serpin"/>
    <property type="match status" value="1"/>
</dbReference>
<evidence type="ECO:0000313" key="7">
    <source>
        <dbReference type="EMBL" id="ROT75230.1"/>
    </source>
</evidence>
<evidence type="ECO:0000256" key="4">
    <source>
        <dbReference type="SAM" id="Phobius"/>
    </source>
</evidence>
<dbReference type="EMBL" id="QCYY01001798">
    <property type="protein sequence ID" value="ROT75230.1"/>
    <property type="molecule type" value="Genomic_DNA"/>
</dbReference>
<dbReference type="GO" id="GO:0005615">
    <property type="term" value="C:extracellular space"/>
    <property type="evidence" value="ECO:0007669"/>
    <property type="project" value="InterPro"/>
</dbReference>
<dbReference type="PANTHER" id="PTHR11461">
    <property type="entry name" value="SERINE PROTEASE INHIBITOR, SERPIN"/>
    <property type="match status" value="1"/>
</dbReference>